<comment type="caution">
    <text evidence="2">The sequence shown here is derived from an EMBL/GenBank/DDBJ whole genome shotgun (WGS) entry which is preliminary data.</text>
</comment>
<keyword evidence="3" id="KW-1185">Reference proteome</keyword>
<sequence>MILRRIKAHVEKENWFAVGIDFCIVVVGVFIGLQVANWNDARADVSRGQDYRQRLAEDMVINRQNLQGRRSTYLEQSEYGTFAIETNGTPVTDANAWEIVRAYFQASHAFTLTLQRGTYDEIISSGHLALLDDQALVNDLAALYTFAGLSTISTIPDYRERVRRIIPLTLQAYFQSACYNVTDQDIHLLIACPPPPNAEIDLIALASILQSDSELERDLRYMMSLSQVSAGMAANQTKRVDAIFARLPPPKTGGRQP</sequence>
<reference evidence="2" key="2">
    <citation type="submission" date="2023-01" db="EMBL/GenBank/DDBJ databases">
        <title>Draft genome sequence of Algimonas porphyrae strain NBRC 108216.</title>
        <authorList>
            <person name="Sun Q."/>
            <person name="Mori K."/>
        </authorList>
    </citation>
    <scope>NUCLEOTIDE SEQUENCE</scope>
    <source>
        <strain evidence="2">NBRC 108216</strain>
    </source>
</reference>
<keyword evidence="1" id="KW-1133">Transmembrane helix</keyword>
<dbReference type="RefSeq" id="WP_284373480.1">
    <property type="nucleotide sequence ID" value="NZ_BSNJ01000005.1"/>
</dbReference>
<protein>
    <submittedName>
        <fullName evidence="2">Uncharacterized protein</fullName>
    </submittedName>
</protein>
<feature type="transmembrane region" description="Helical" evidence="1">
    <location>
        <begin position="15"/>
        <end position="36"/>
    </location>
</feature>
<organism evidence="2 3">
    <name type="scientific">Algimonas porphyrae</name>
    <dbReference type="NCBI Taxonomy" id="1128113"/>
    <lineage>
        <taxon>Bacteria</taxon>
        <taxon>Pseudomonadati</taxon>
        <taxon>Pseudomonadota</taxon>
        <taxon>Alphaproteobacteria</taxon>
        <taxon>Maricaulales</taxon>
        <taxon>Robiginitomaculaceae</taxon>
        <taxon>Algimonas</taxon>
    </lineage>
</organism>
<name>A0ABQ5V3R3_9PROT</name>
<dbReference type="EMBL" id="BSNJ01000005">
    <property type="protein sequence ID" value="GLQ21687.1"/>
    <property type="molecule type" value="Genomic_DNA"/>
</dbReference>
<keyword evidence="1" id="KW-0812">Transmembrane</keyword>
<evidence type="ECO:0000313" key="2">
    <source>
        <dbReference type="EMBL" id="GLQ21687.1"/>
    </source>
</evidence>
<dbReference type="Proteomes" id="UP001161390">
    <property type="component" value="Unassembled WGS sequence"/>
</dbReference>
<reference evidence="2" key="1">
    <citation type="journal article" date="2014" name="Int. J. Syst. Evol. Microbiol.">
        <title>Complete genome of a new Firmicutes species belonging to the dominant human colonic microbiota ('Ruminococcus bicirculans') reveals two chromosomes and a selective capacity to utilize plant glucans.</title>
        <authorList>
            <consortium name="NISC Comparative Sequencing Program"/>
            <person name="Wegmann U."/>
            <person name="Louis P."/>
            <person name="Goesmann A."/>
            <person name="Henrissat B."/>
            <person name="Duncan S.H."/>
            <person name="Flint H.J."/>
        </authorList>
    </citation>
    <scope>NUCLEOTIDE SEQUENCE</scope>
    <source>
        <strain evidence="2">NBRC 108216</strain>
    </source>
</reference>
<proteinExistence type="predicted"/>
<evidence type="ECO:0000313" key="3">
    <source>
        <dbReference type="Proteomes" id="UP001161390"/>
    </source>
</evidence>
<evidence type="ECO:0000256" key="1">
    <source>
        <dbReference type="SAM" id="Phobius"/>
    </source>
</evidence>
<keyword evidence="1" id="KW-0472">Membrane</keyword>
<accession>A0ABQ5V3R3</accession>
<gene>
    <name evidence="2" type="ORF">GCM10007854_26420</name>
</gene>